<name>A0ABV1AK69_9FIRM</name>
<dbReference type="Proteomes" id="UP001446032">
    <property type="component" value="Unassembled WGS sequence"/>
</dbReference>
<evidence type="ECO:0000256" key="3">
    <source>
        <dbReference type="ARBA" id="ARBA00022475"/>
    </source>
</evidence>
<protein>
    <submittedName>
        <fullName evidence="7">CDP-glycerol glycerophosphotransferase family protein</fullName>
    </submittedName>
</protein>
<evidence type="ECO:0000256" key="5">
    <source>
        <dbReference type="ARBA" id="ARBA00022944"/>
    </source>
</evidence>
<dbReference type="InterPro" id="IPR043148">
    <property type="entry name" value="TagF_C"/>
</dbReference>
<reference evidence="7 8" key="1">
    <citation type="submission" date="2024-03" db="EMBL/GenBank/DDBJ databases">
        <title>Human intestinal bacterial collection.</title>
        <authorList>
            <person name="Pauvert C."/>
            <person name="Hitch T.C.A."/>
            <person name="Clavel T."/>
        </authorList>
    </citation>
    <scope>NUCLEOTIDE SEQUENCE [LARGE SCALE GENOMIC DNA]</scope>
    <source>
        <strain evidence="7 8">CLA-AA-H95</strain>
    </source>
</reference>
<dbReference type="Pfam" id="PF04464">
    <property type="entry name" value="Glyphos_transf"/>
    <property type="match status" value="1"/>
</dbReference>
<evidence type="ECO:0000313" key="7">
    <source>
        <dbReference type="EMBL" id="MEQ2358136.1"/>
    </source>
</evidence>
<keyword evidence="3" id="KW-1003">Cell membrane</keyword>
<keyword evidence="6" id="KW-0472">Membrane</keyword>
<proteinExistence type="inferred from homology"/>
<organism evidence="7 8">
    <name type="scientific">Blautia intestinihominis</name>
    <dbReference type="NCBI Taxonomy" id="3133152"/>
    <lineage>
        <taxon>Bacteria</taxon>
        <taxon>Bacillati</taxon>
        <taxon>Bacillota</taxon>
        <taxon>Clostridia</taxon>
        <taxon>Lachnospirales</taxon>
        <taxon>Lachnospiraceae</taxon>
        <taxon>Blautia</taxon>
    </lineage>
</organism>
<comment type="similarity">
    <text evidence="2">Belongs to the CDP-glycerol glycerophosphotransferase family.</text>
</comment>
<evidence type="ECO:0000256" key="6">
    <source>
        <dbReference type="ARBA" id="ARBA00023136"/>
    </source>
</evidence>
<dbReference type="PANTHER" id="PTHR37316">
    <property type="entry name" value="TEICHOIC ACID GLYCEROL-PHOSPHATE PRIMASE"/>
    <property type="match status" value="1"/>
</dbReference>
<comment type="caution">
    <text evidence="7">The sequence shown here is derived from an EMBL/GenBank/DDBJ whole genome shotgun (WGS) entry which is preliminary data.</text>
</comment>
<dbReference type="EMBL" id="JBBMEI010000018">
    <property type="protein sequence ID" value="MEQ2358136.1"/>
    <property type="molecule type" value="Genomic_DNA"/>
</dbReference>
<dbReference type="Gene3D" id="3.40.50.12580">
    <property type="match status" value="1"/>
</dbReference>
<accession>A0ABV1AK69</accession>
<sequence>MEHSLHVTHIKIKRSQLYLTIQLPRPDMKIQAELFYQNSSQNFRHQLRCVSKNPQNLIFQIDVSVLEPGENDWNLRLYSDDCPDSWMPVIGSRLRMQLILGSYSVKKDTCLFFPMGSTGHRFILRSRPLRSYDSPLFHFKELAAFGLGKLMNPLFKKRHIWLIYEKYCISAQDNGFYFFQYCMKHLPAEEKKNIFFILDKSSPQWKATRKYRSNVIPFLSFCHLLYLMTARLYIASDSRLHAFAWKPMPNLISREINKHDIYFLQHGVLALKRVENLFGASGTSSMTYFTASSEMEKAIIEQDFGYRPEQIPVTGLSRWDVLKDRSDLSHPSILVMPTWRSWLEDQSDETFRQSSYYREYAALLNDPKLREFLHQTHTELIFYIHPKLREYISAFHADDPLIRLIPFGSVPLNQLIMKCSMLITDYSSVSWDVYYLGKPILFYQFDLDKYNETNGSYIDMEKDLFGERCLTREELLPKIHEYYENGFKEKTAYAEMRKKYLAYHDHNNRRRTYEFIKDQGY</sequence>
<dbReference type="RefSeq" id="WP_303223595.1">
    <property type="nucleotide sequence ID" value="NZ_JBBMEI010000018.1"/>
</dbReference>
<dbReference type="SUPFAM" id="SSF53756">
    <property type="entry name" value="UDP-Glycosyltransferase/glycogen phosphorylase"/>
    <property type="match status" value="1"/>
</dbReference>
<keyword evidence="8" id="KW-1185">Reference proteome</keyword>
<keyword evidence="5" id="KW-0777">Teichoic acid biosynthesis</keyword>
<dbReference type="InterPro" id="IPR007554">
    <property type="entry name" value="Glycerophosphate_synth"/>
</dbReference>
<evidence type="ECO:0000256" key="2">
    <source>
        <dbReference type="ARBA" id="ARBA00010488"/>
    </source>
</evidence>
<dbReference type="PANTHER" id="PTHR37316:SF3">
    <property type="entry name" value="TEICHOIC ACID GLYCEROL-PHOSPHATE TRANSFERASE"/>
    <property type="match status" value="1"/>
</dbReference>
<gene>
    <name evidence="7" type="ORF">WMO75_07285</name>
</gene>
<dbReference type="InterPro" id="IPR043149">
    <property type="entry name" value="TagF_N"/>
</dbReference>
<dbReference type="InterPro" id="IPR051612">
    <property type="entry name" value="Teichoic_Acid_Biosynth"/>
</dbReference>
<evidence type="ECO:0000313" key="8">
    <source>
        <dbReference type="Proteomes" id="UP001446032"/>
    </source>
</evidence>
<evidence type="ECO:0000256" key="4">
    <source>
        <dbReference type="ARBA" id="ARBA00022679"/>
    </source>
</evidence>
<evidence type="ECO:0000256" key="1">
    <source>
        <dbReference type="ARBA" id="ARBA00004202"/>
    </source>
</evidence>
<dbReference type="Gene3D" id="3.40.50.11820">
    <property type="match status" value="1"/>
</dbReference>
<keyword evidence="4" id="KW-0808">Transferase</keyword>
<comment type="subcellular location">
    <subcellularLocation>
        <location evidence="1">Cell membrane</location>
        <topology evidence="1">Peripheral membrane protein</topology>
    </subcellularLocation>
</comment>